<comment type="caution">
    <text evidence="1">The sequence shown here is derived from an EMBL/GenBank/DDBJ whole genome shotgun (WGS) entry which is preliminary data.</text>
</comment>
<dbReference type="EMBL" id="CAJNOM010000466">
    <property type="protein sequence ID" value="CAF1453473.1"/>
    <property type="molecule type" value="Genomic_DNA"/>
</dbReference>
<name>A0A815PU04_9BILA</name>
<dbReference type="AlphaFoldDB" id="A0A815PU04"/>
<reference evidence="1" key="1">
    <citation type="submission" date="2021-02" db="EMBL/GenBank/DDBJ databases">
        <authorList>
            <person name="Nowell W R."/>
        </authorList>
    </citation>
    <scope>NUCLEOTIDE SEQUENCE</scope>
</reference>
<organism evidence="1 2">
    <name type="scientific">Adineta steineri</name>
    <dbReference type="NCBI Taxonomy" id="433720"/>
    <lineage>
        <taxon>Eukaryota</taxon>
        <taxon>Metazoa</taxon>
        <taxon>Spiralia</taxon>
        <taxon>Gnathifera</taxon>
        <taxon>Rotifera</taxon>
        <taxon>Eurotatoria</taxon>
        <taxon>Bdelloidea</taxon>
        <taxon>Adinetida</taxon>
        <taxon>Adinetidae</taxon>
        <taxon>Adineta</taxon>
    </lineage>
</organism>
<keyword evidence="2" id="KW-1185">Reference proteome</keyword>
<gene>
    <name evidence="1" type="ORF">QVE165_LOCUS40449</name>
</gene>
<evidence type="ECO:0000313" key="1">
    <source>
        <dbReference type="EMBL" id="CAF1453473.1"/>
    </source>
</evidence>
<evidence type="ECO:0000313" key="2">
    <source>
        <dbReference type="Proteomes" id="UP000663832"/>
    </source>
</evidence>
<dbReference type="SUPFAM" id="SSF51126">
    <property type="entry name" value="Pectin lyase-like"/>
    <property type="match status" value="1"/>
</dbReference>
<sequence>MAGLVMQPELWWGEGKYSERIPIRNNTFMKCGYATSVSSAEQADILTIYVHHTLTIENNIFSDNDGVHMVNSWYFRRL</sequence>
<protein>
    <submittedName>
        <fullName evidence="1">Uncharacterized protein</fullName>
    </submittedName>
</protein>
<dbReference type="Proteomes" id="UP000663832">
    <property type="component" value="Unassembled WGS sequence"/>
</dbReference>
<dbReference type="OrthoDB" id="10000870at2759"/>
<proteinExistence type="predicted"/>
<accession>A0A815PU04</accession>
<dbReference type="InterPro" id="IPR011050">
    <property type="entry name" value="Pectin_lyase_fold/virulence"/>
</dbReference>